<feature type="transmembrane region" description="Helical" evidence="1">
    <location>
        <begin position="6"/>
        <end position="23"/>
    </location>
</feature>
<name>A0A127KLX3_9CAUD</name>
<dbReference type="Proteomes" id="UP000203157">
    <property type="component" value="Segment"/>
</dbReference>
<keyword evidence="1" id="KW-0812">Transmembrane</keyword>
<reference evidence="2 3" key="1">
    <citation type="submission" date="2016-01" db="EMBL/GenBank/DDBJ databases">
        <title>The genomic content and context of auxiliary metabolic genes in marine cyanophages.</title>
        <authorList>
            <person name="Marston M.F."/>
            <person name="Martiny J.B.H."/>
            <person name="Crummett L.T."/>
        </authorList>
    </citation>
    <scope>NUCLEOTIDE SEQUENCE [LARGE SCALE GENOMIC DNA]</scope>
    <source>
        <strain evidence="2">RW_108_0702</strain>
    </source>
</reference>
<gene>
    <name evidence="2" type="ORF">R1080702_074</name>
</gene>
<dbReference type="OrthoDB" id="36833at10239"/>
<evidence type="ECO:0000313" key="2">
    <source>
        <dbReference type="EMBL" id="AMO43083.1"/>
    </source>
</evidence>
<keyword evidence="1" id="KW-0472">Membrane</keyword>
<keyword evidence="3" id="KW-1185">Reference proteome</keyword>
<sequence>MKTYVFWIILAVAGITSYNVFLAHRDHNMFEAYDQACAALPQPHPDCRYAK</sequence>
<accession>A0A127KLX3</accession>
<dbReference type="GeneID" id="29122576"/>
<protein>
    <submittedName>
        <fullName evidence="2">Uncharacterized protein</fullName>
    </submittedName>
</protein>
<dbReference type="KEGG" id="vg:29122576"/>
<proteinExistence type="predicted"/>
<dbReference type="EMBL" id="KU594606">
    <property type="protein sequence ID" value="AMO43083.1"/>
    <property type="molecule type" value="Genomic_DNA"/>
</dbReference>
<keyword evidence="1" id="KW-1133">Transmembrane helix</keyword>
<evidence type="ECO:0000313" key="3">
    <source>
        <dbReference type="Proteomes" id="UP000203157"/>
    </source>
</evidence>
<dbReference type="RefSeq" id="YP_009301576.1">
    <property type="nucleotide sequence ID" value="NC_031235.1"/>
</dbReference>
<organism evidence="2 3">
    <name type="scientific">Cyanophage S-RIM32</name>
    <dbReference type="NCBI Taxonomy" id="1278479"/>
    <lineage>
        <taxon>Viruses</taxon>
        <taxon>Duplodnaviria</taxon>
        <taxon>Heunggongvirae</taxon>
        <taxon>Uroviricota</taxon>
        <taxon>Caudoviricetes</taxon>
        <taxon>Pantevenvirales</taxon>
        <taxon>Kyanoviridae</taxon>
        <taxon>Bristolvirus</taxon>
        <taxon>Bristolvirus rhodeisland</taxon>
    </lineage>
</organism>
<evidence type="ECO:0000256" key="1">
    <source>
        <dbReference type="SAM" id="Phobius"/>
    </source>
</evidence>